<dbReference type="GO" id="GO:0071014">
    <property type="term" value="C:post-mRNA release spliceosomal complex"/>
    <property type="evidence" value="ECO:0007669"/>
    <property type="project" value="UniProtKB-ARBA"/>
</dbReference>
<sequence length="428" mass="47126">MARNQEKAQSMLFRFREAQANSLGLSSGSKNLRRPRLASSVSSIKECEKWRSEVIREISRKVSKIQDFGLTDYEVRDLNDEINKLMREKGHWETQILALGGANYKRGALPAGLDDTGREVRGGGSRGYKYFGRAKDLPGVRELLGGGRDGTGQKSQQEKDTEDSFKHAKYRRFRHLDAEYYGDRDEDDGLLLSHEVEAEREEWRHAYLETLRTLHPDMDTAIDAESHGSASIPDIPRPHPKPLHETMQALHASFSEQYTAPAAAVDGQDGDETTRKPADADADAGTETETANATASVKRKPDASTAARSNKKLKTQSGDSAAACATEMRTDGGELDSAVTDSHPHPQPQLQSQAQQERHEPPARIATNGTAAQAISYSLFSPSDLAAPATPDRRAIETLILHAKKRQLWEEYIGASTSPAHLAGSRSK</sequence>
<keyword evidence="5" id="KW-0508">mRNA splicing</keyword>
<reference evidence="8 9" key="1">
    <citation type="journal article" date="2018" name="Mol. Biol. Evol.">
        <title>Broad Genomic Sampling Reveals a Smut Pathogenic Ancestry of the Fungal Clade Ustilaginomycotina.</title>
        <authorList>
            <person name="Kijpornyongpan T."/>
            <person name="Mondo S.J."/>
            <person name="Barry K."/>
            <person name="Sandor L."/>
            <person name="Lee J."/>
            <person name="Lipzen A."/>
            <person name="Pangilinan J."/>
            <person name="LaButti K."/>
            <person name="Hainaut M."/>
            <person name="Henrissat B."/>
            <person name="Grigoriev I.V."/>
            <person name="Spatafora J.W."/>
            <person name="Aime M.C."/>
        </authorList>
    </citation>
    <scope>NUCLEOTIDE SEQUENCE [LARGE SCALE GENOMIC DNA]</scope>
    <source>
        <strain evidence="8 9">MCA 3645</strain>
    </source>
</reference>
<dbReference type="InterPro" id="IPR037200">
    <property type="entry name" value="Isy1_sf"/>
</dbReference>
<evidence type="ECO:0000256" key="5">
    <source>
        <dbReference type="ARBA" id="ARBA00023187"/>
    </source>
</evidence>
<dbReference type="InterPro" id="IPR029012">
    <property type="entry name" value="Helix_hairpin_bin_sf"/>
</dbReference>
<dbReference type="GO" id="GO:0000974">
    <property type="term" value="C:Prp19 complex"/>
    <property type="evidence" value="ECO:0007669"/>
    <property type="project" value="UniProtKB-ARBA"/>
</dbReference>
<organism evidence="8 9">
    <name type="scientific">Testicularia cyperi</name>
    <dbReference type="NCBI Taxonomy" id="1882483"/>
    <lineage>
        <taxon>Eukaryota</taxon>
        <taxon>Fungi</taxon>
        <taxon>Dikarya</taxon>
        <taxon>Basidiomycota</taxon>
        <taxon>Ustilaginomycotina</taxon>
        <taxon>Ustilaginomycetes</taxon>
        <taxon>Ustilaginales</taxon>
        <taxon>Anthracoideaceae</taxon>
        <taxon>Testicularia</taxon>
    </lineage>
</organism>
<feature type="region of interest" description="Disordered" evidence="7">
    <location>
        <begin position="141"/>
        <end position="166"/>
    </location>
</feature>
<gene>
    <name evidence="8" type="ORF">BCV70DRAFT_197548</name>
</gene>
<name>A0A317XYF1_9BASI</name>
<dbReference type="STRING" id="1882483.A0A317XYF1"/>
<keyword evidence="6" id="KW-0539">Nucleus</keyword>
<comment type="subcellular location">
    <subcellularLocation>
        <location evidence="1">Nucleus</location>
    </subcellularLocation>
</comment>
<evidence type="ECO:0000256" key="2">
    <source>
        <dbReference type="ARBA" id="ARBA00007002"/>
    </source>
</evidence>
<protein>
    <submittedName>
        <fullName evidence="8">Isy1-domain-containing protein</fullName>
    </submittedName>
</protein>
<dbReference type="AlphaFoldDB" id="A0A317XYF1"/>
<keyword evidence="3" id="KW-0507">mRNA processing</keyword>
<keyword evidence="4" id="KW-0747">Spliceosome</keyword>
<dbReference type="Proteomes" id="UP000246740">
    <property type="component" value="Unassembled WGS sequence"/>
</dbReference>
<keyword evidence="9" id="KW-1185">Reference proteome</keyword>
<accession>A0A317XYF1</accession>
<evidence type="ECO:0000313" key="8">
    <source>
        <dbReference type="EMBL" id="PWZ03327.1"/>
    </source>
</evidence>
<dbReference type="EMBL" id="KZ819188">
    <property type="protein sequence ID" value="PWZ03327.1"/>
    <property type="molecule type" value="Genomic_DNA"/>
</dbReference>
<dbReference type="SUPFAM" id="SSF140102">
    <property type="entry name" value="ISY1 domain-like"/>
    <property type="match status" value="1"/>
</dbReference>
<evidence type="ECO:0000256" key="4">
    <source>
        <dbReference type="ARBA" id="ARBA00022728"/>
    </source>
</evidence>
<dbReference type="OrthoDB" id="1739576at2759"/>
<evidence type="ECO:0000256" key="6">
    <source>
        <dbReference type="ARBA" id="ARBA00023242"/>
    </source>
</evidence>
<evidence type="ECO:0000256" key="1">
    <source>
        <dbReference type="ARBA" id="ARBA00004123"/>
    </source>
</evidence>
<evidence type="ECO:0000256" key="3">
    <source>
        <dbReference type="ARBA" id="ARBA00022664"/>
    </source>
</evidence>
<feature type="compositionally biased region" description="Basic and acidic residues" evidence="7">
    <location>
        <begin position="156"/>
        <end position="166"/>
    </location>
</feature>
<evidence type="ECO:0000256" key="7">
    <source>
        <dbReference type="SAM" id="MobiDB-lite"/>
    </source>
</evidence>
<dbReference type="InterPro" id="IPR009360">
    <property type="entry name" value="Isy1"/>
</dbReference>
<feature type="region of interest" description="Disordered" evidence="7">
    <location>
        <begin position="224"/>
        <end position="243"/>
    </location>
</feature>
<dbReference type="InParanoid" id="A0A317XYF1"/>
<proteinExistence type="inferred from homology"/>
<dbReference type="PANTHER" id="PTHR13021">
    <property type="entry name" value="PRE-MRNA-SPLICING FACTOR ISY1"/>
    <property type="match status" value="1"/>
</dbReference>
<comment type="similarity">
    <text evidence="2">Belongs to the ISY1 family.</text>
</comment>
<feature type="region of interest" description="Disordered" evidence="7">
    <location>
        <begin position="263"/>
        <end position="370"/>
    </location>
</feature>
<evidence type="ECO:0000313" key="9">
    <source>
        <dbReference type="Proteomes" id="UP000246740"/>
    </source>
</evidence>
<dbReference type="Gene3D" id="1.10.287.660">
    <property type="entry name" value="Helix hairpin bin"/>
    <property type="match status" value="1"/>
</dbReference>
<dbReference type="FunFam" id="1.10.287.660:FF:000001">
    <property type="entry name" value="pre-mRNA-splicing factor ISY1 homolog"/>
    <property type="match status" value="1"/>
</dbReference>
<dbReference type="GO" id="GO:0000350">
    <property type="term" value="P:generation of catalytic spliceosome for second transesterification step"/>
    <property type="evidence" value="ECO:0007669"/>
    <property type="project" value="InterPro"/>
</dbReference>
<dbReference type="Pfam" id="PF06246">
    <property type="entry name" value="Isy1"/>
    <property type="match status" value="1"/>
</dbReference>